<dbReference type="EMBL" id="LXQA010475825">
    <property type="protein sequence ID" value="MCI54216.1"/>
    <property type="molecule type" value="Genomic_DNA"/>
</dbReference>
<sequence length="47" mass="5279">MRGSASGNGTRWTCAEAKQREEEEGRVVMESAAPVGVRWRETVVEER</sequence>
<comment type="caution">
    <text evidence="1">The sequence shown here is derived from an EMBL/GenBank/DDBJ whole genome shotgun (WGS) entry which is preliminary data.</text>
</comment>
<feature type="non-terminal residue" evidence="1">
    <location>
        <position position="47"/>
    </location>
</feature>
<evidence type="ECO:0000313" key="2">
    <source>
        <dbReference type="Proteomes" id="UP000265520"/>
    </source>
</evidence>
<evidence type="ECO:0000313" key="1">
    <source>
        <dbReference type="EMBL" id="MCI54216.1"/>
    </source>
</evidence>
<name>A0A392T226_9FABA</name>
<organism evidence="1 2">
    <name type="scientific">Trifolium medium</name>
    <dbReference type="NCBI Taxonomy" id="97028"/>
    <lineage>
        <taxon>Eukaryota</taxon>
        <taxon>Viridiplantae</taxon>
        <taxon>Streptophyta</taxon>
        <taxon>Embryophyta</taxon>
        <taxon>Tracheophyta</taxon>
        <taxon>Spermatophyta</taxon>
        <taxon>Magnoliopsida</taxon>
        <taxon>eudicotyledons</taxon>
        <taxon>Gunneridae</taxon>
        <taxon>Pentapetalae</taxon>
        <taxon>rosids</taxon>
        <taxon>fabids</taxon>
        <taxon>Fabales</taxon>
        <taxon>Fabaceae</taxon>
        <taxon>Papilionoideae</taxon>
        <taxon>50 kb inversion clade</taxon>
        <taxon>NPAAA clade</taxon>
        <taxon>Hologalegina</taxon>
        <taxon>IRL clade</taxon>
        <taxon>Trifolieae</taxon>
        <taxon>Trifolium</taxon>
    </lineage>
</organism>
<accession>A0A392T226</accession>
<dbReference type="AlphaFoldDB" id="A0A392T226"/>
<keyword evidence="2" id="KW-1185">Reference proteome</keyword>
<reference evidence="1 2" key="1">
    <citation type="journal article" date="2018" name="Front. Plant Sci.">
        <title>Red Clover (Trifolium pratense) and Zigzag Clover (T. medium) - A Picture of Genomic Similarities and Differences.</title>
        <authorList>
            <person name="Dluhosova J."/>
            <person name="Istvanek J."/>
            <person name="Nedelnik J."/>
            <person name="Repkova J."/>
        </authorList>
    </citation>
    <scope>NUCLEOTIDE SEQUENCE [LARGE SCALE GENOMIC DNA]</scope>
    <source>
        <strain evidence="2">cv. 10/8</strain>
        <tissue evidence="1">Leaf</tissue>
    </source>
</reference>
<proteinExistence type="predicted"/>
<protein>
    <submittedName>
        <fullName evidence="1">Uncharacterized protein</fullName>
    </submittedName>
</protein>
<dbReference type="Proteomes" id="UP000265520">
    <property type="component" value="Unassembled WGS sequence"/>
</dbReference>